<gene>
    <name evidence="8" type="ORF">MNBD_NITROSPIRAE03-634</name>
</gene>
<evidence type="ECO:0000256" key="6">
    <source>
        <dbReference type="SAM" id="MobiDB-lite"/>
    </source>
</evidence>
<dbReference type="InterPro" id="IPR047001">
    <property type="entry name" value="MnmG_C_subdom"/>
</dbReference>
<dbReference type="Gene3D" id="3.50.50.60">
    <property type="entry name" value="FAD/NAD(P)-binding domain"/>
    <property type="match status" value="2"/>
</dbReference>
<dbReference type="GO" id="GO:0002098">
    <property type="term" value="P:tRNA wobble uridine modification"/>
    <property type="evidence" value="ECO:0007669"/>
    <property type="project" value="InterPro"/>
</dbReference>
<accession>A0A3B1D771</accession>
<dbReference type="HAMAP" id="MF_00129">
    <property type="entry name" value="MnmG_GidA"/>
    <property type="match status" value="1"/>
</dbReference>
<dbReference type="AlphaFoldDB" id="A0A3B1D771"/>
<evidence type="ECO:0000256" key="3">
    <source>
        <dbReference type="ARBA" id="ARBA00022490"/>
    </source>
</evidence>
<feature type="region of interest" description="Disordered" evidence="6">
    <location>
        <begin position="210"/>
        <end position="232"/>
    </location>
</feature>
<dbReference type="InterPro" id="IPR004416">
    <property type="entry name" value="MnmG"/>
</dbReference>
<dbReference type="NCBIfam" id="TIGR00136">
    <property type="entry name" value="mnmG_gidA"/>
    <property type="match status" value="1"/>
</dbReference>
<dbReference type="GO" id="GO:0030488">
    <property type="term" value="P:tRNA methylation"/>
    <property type="evidence" value="ECO:0007669"/>
    <property type="project" value="TreeGrafter"/>
</dbReference>
<name>A0A3B1D771_9ZZZZ</name>
<protein>
    <submittedName>
        <fullName evidence="8">tRNA-5-carboxymethylaminomethyl-2-thiouridine(34) synthesis protein MnmG</fullName>
    </submittedName>
</protein>
<dbReference type="Gene3D" id="1.10.10.1800">
    <property type="entry name" value="tRNA uridine 5-carboxymethylaminomethyl modification enzyme MnmG/GidA"/>
    <property type="match status" value="1"/>
</dbReference>
<evidence type="ECO:0000256" key="1">
    <source>
        <dbReference type="ARBA" id="ARBA00001974"/>
    </source>
</evidence>
<feature type="domain" description="tRNA uridine 5-carboxymethylaminomethyl modification enzyme C-terminal subdomain" evidence="7">
    <location>
        <begin position="551"/>
        <end position="622"/>
    </location>
</feature>
<keyword evidence="4" id="KW-0285">Flavoprotein</keyword>
<proteinExistence type="inferred from homology"/>
<keyword evidence="5" id="KW-0274">FAD</keyword>
<dbReference type="InterPro" id="IPR044920">
    <property type="entry name" value="MnmG_C_subdom_sf"/>
</dbReference>
<evidence type="ECO:0000259" key="7">
    <source>
        <dbReference type="SMART" id="SM01228"/>
    </source>
</evidence>
<dbReference type="InterPro" id="IPR049312">
    <property type="entry name" value="GIDA_C_N"/>
</dbReference>
<dbReference type="Pfam" id="PF21680">
    <property type="entry name" value="GIDA_C_1st"/>
    <property type="match status" value="1"/>
</dbReference>
<dbReference type="PROSITE" id="PS01280">
    <property type="entry name" value="GIDA_1"/>
    <property type="match status" value="1"/>
</dbReference>
<dbReference type="SMART" id="SM01228">
    <property type="entry name" value="GIDA_assoc_3"/>
    <property type="match status" value="1"/>
</dbReference>
<dbReference type="GO" id="GO:0005829">
    <property type="term" value="C:cytosol"/>
    <property type="evidence" value="ECO:0007669"/>
    <property type="project" value="TreeGrafter"/>
</dbReference>
<dbReference type="FunFam" id="1.10.150.570:FF:000001">
    <property type="entry name" value="tRNA uridine 5-carboxymethylaminomethyl modification enzyme MnmG"/>
    <property type="match status" value="1"/>
</dbReference>
<dbReference type="Pfam" id="PF01134">
    <property type="entry name" value="GIDA"/>
    <property type="match status" value="1"/>
</dbReference>
<evidence type="ECO:0000256" key="4">
    <source>
        <dbReference type="ARBA" id="ARBA00022630"/>
    </source>
</evidence>
<keyword evidence="3" id="KW-0963">Cytoplasm</keyword>
<dbReference type="PROSITE" id="PS01281">
    <property type="entry name" value="GIDA_2"/>
    <property type="match status" value="1"/>
</dbReference>
<sequence>MKKTLITEMYTESEYDIIVVGGGHAGCEAALACARMGLSTCLFAMNLDTIAQLSCNPAIGGLAKGHIVREIDALGGEMARVTDRAGIQFRMLNSSKGPAVWSLRAQADRVLYRLTMREVLESEPKLTIKQASVERINTKDGHVTGVSTSHGAFYGAGAVIITTGTFLKGLIHIGLDSHAAGRAGEFPSLGLSDSLKELGLRLGRLKTGTPPRIDSRSIDFSKTTEQSGDDPPIPFSYSTEAITNPQLPCFITHTNERTHRIILDSLDRSPLYSGRIKGVGPRYCPSIEDKVVRFSERPGHQVFLEPEGLQTKEYYANGISTSLPYDIQVELVRSIEGLEDAEIMRPGYAIEYDFVYPTQLKHSLETRSTEGLFLAGQINGTSGYEEAAAQGLMAGINAVLKLRSEGPLVLKRHEAYIGVLIDDLVTKGTSEPYRMFTSRAEYRLLLRHDNADFRLREKGFRTGLVCEGDYRRFLGRKELLETELKRIHSLRVSAEEANPLLESLKTTAITEKTPVLQLLKRPEVSYDFLRTLCPPPYEVDKELEKLIETEIKYKGYIKRQMEMVERMKRIEGRTIPPDFKFDRISGLSREVLRKLEEVRPSNVGEASRIPGVTPAAIALVMIALEKKRRERSRQ</sequence>
<comment type="cofactor">
    <cofactor evidence="1">
        <name>FAD</name>
        <dbReference type="ChEBI" id="CHEBI:57692"/>
    </cofactor>
</comment>
<dbReference type="SUPFAM" id="SSF51905">
    <property type="entry name" value="FAD/NAD(P)-binding domain"/>
    <property type="match status" value="1"/>
</dbReference>
<evidence type="ECO:0000256" key="2">
    <source>
        <dbReference type="ARBA" id="ARBA00007653"/>
    </source>
</evidence>
<dbReference type="Gene3D" id="1.10.150.570">
    <property type="entry name" value="GidA associated domain, C-terminal subdomain"/>
    <property type="match status" value="1"/>
</dbReference>
<dbReference type="FunFam" id="3.50.50.60:FF:000010">
    <property type="entry name" value="tRNA uridine 5-carboxymethylaminomethyl modification enzyme MnmG"/>
    <property type="match status" value="1"/>
</dbReference>
<dbReference type="InterPro" id="IPR036188">
    <property type="entry name" value="FAD/NAD-bd_sf"/>
</dbReference>
<comment type="similarity">
    <text evidence="2">Belongs to the MnmG family.</text>
</comment>
<dbReference type="PANTHER" id="PTHR11806">
    <property type="entry name" value="GLUCOSE INHIBITED DIVISION PROTEIN A"/>
    <property type="match status" value="1"/>
</dbReference>
<dbReference type="PANTHER" id="PTHR11806:SF0">
    <property type="entry name" value="PROTEIN MTO1 HOMOLOG, MITOCHONDRIAL"/>
    <property type="match status" value="1"/>
</dbReference>
<organism evidence="8">
    <name type="scientific">hydrothermal vent metagenome</name>
    <dbReference type="NCBI Taxonomy" id="652676"/>
    <lineage>
        <taxon>unclassified sequences</taxon>
        <taxon>metagenomes</taxon>
        <taxon>ecological metagenomes</taxon>
    </lineage>
</organism>
<reference evidence="8" key="1">
    <citation type="submission" date="2018-06" db="EMBL/GenBank/DDBJ databases">
        <authorList>
            <person name="Zhirakovskaya E."/>
        </authorList>
    </citation>
    <scope>NUCLEOTIDE SEQUENCE</scope>
</reference>
<dbReference type="PRINTS" id="PR00411">
    <property type="entry name" value="PNDRDTASEI"/>
</dbReference>
<dbReference type="GO" id="GO:0050660">
    <property type="term" value="F:flavin adenine dinucleotide binding"/>
    <property type="evidence" value="ECO:0007669"/>
    <property type="project" value="InterPro"/>
</dbReference>
<dbReference type="InterPro" id="IPR040131">
    <property type="entry name" value="MnmG_N"/>
</dbReference>
<evidence type="ECO:0000313" key="8">
    <source>
        <dbReference type="EMBL" id="VAX31808.1"/>
    </source>
</evidence>
<dbReference type="Pfam" id="PF13932">
    <property type="entry name" value="SAM_GIDA_C"/>
    <property type="match status" value="1"/>
</dbReference>
<dbReference type="InterPro" id="IPR026904">
    <property type="entry name" value="MnmG_C"/>
</dbReference>
<dbReference type="EMBL" id="UOGI01000122">
    <property type="protein sequence ID" value="VAX31808.1"/>
    <property type="molecule type" value="Genomic_DNA"/>
</dbReference>
<evidence type="ECO:0000256" key="5">
    <source>
        <dbReference type="ARBA" id="ARBA00022827"/>
    </source>
</evidence>
<dbReference type="InterPro" id="IPR020595">
    <property type="entry name" value="MnmG-rel_CS"/>
</dbReference>
<dbReference type="InterPro" id="IPR002218">
    <property type="entry name" value="MnmG-rel"/>
</dbReference>
<dbReference type="FunFam" id="3.50.50.60:FF:000002">
    <property type="entry name" value="tRNA uridine 5-carboxymethylaminomethyl modification enzyme MnmG"/>
    <property type="match status" value="1"/>
</dbReference>